<dbReference type="PANTHER" id="PTHR30349">
    <property type="entry name" value="PHAGE INTEGRASE-RELATED"/>
    <property type="match status" value="1"/>
</dbReference>
<dbReference type="AlphaFoldDB" id="A0A4U1BGZ6"/>
<dbReference type="Pfam" id="PF00589">
    <property type="entry name" value="Phage_integrase"/>
    <property type="match status" value="1"/>
</dbReference>
<dbReference type="Proteomes" id="UP000305674">
    <property type="component" value="Unassembled WGS sequence"/>
</dbReference>
<evidence type="ECO:0000256" key="1">
    <source>
        <dbReference type="ARBA" id="ARBA00008857"/>
    </source>
</evidence>
<feature type="region of interest" description="Disordered" evidence="5">
    <location>
        <begin position="1"/>
        <end position="51"/>
    </location>
</feature>
<dbReference type="PROSITE" id="PS51898">
    <property type="entry name" value="TYR_RECOMBINASE"/>
    <property type="match status" value="1"/>
</dbReference>
<keyword evidence="3" id="KW-0238">DNA-binding</keyword>
<keyword evidence="2" id="KW-0229">DNA integration</keyword>
<gene>
    <name evidence="7" type="ORF">FCL40_07595</name>
</gene>
<feature type="domain" description="Tyr recombinase" evidence="6">
    <location>
        <begin position="154"/>
        <end position="352"/>
    </location>
</feature>
<proteinExistence type="inferred from homology"/>
<dbReference type="InterPro" id="IPR002104">
    <property type="entry name" value="Integrase_catalytic"/>
</dbReference>
<dbReference type="InterPro" id="IPR050090">
    <property type="entry name" value="Tyrosine_recombinase_XerCD"/>
</dbReference>
<dbReference type="GO" id="GO:0006310">
    <property type="term" value="P:DNA recombination"/>
    <property type="evidence" value="ECO:0007669"/>
    <property type="project" value="UniProtKB-KW"/>
</dbReference>
<accession>A0A4U1BGZ6</accession>
<name>A0A4U1BGZ6_9GAMM</name>
<comment type="caution">
    <text evidence="7">The sequence shown here is derived from an EMBL/GenBank/DDBJ whole genome shotgun (WGS) entry which is preliminary data.</text>
</comment>
<dbReference type="GO" id="GO:0015074">
    <property type="term" value="P:DNA integration"/>
    <property type="evidence" value="ECO:0007669"/>
    <property type="project" value="UniProtKB-KW"/>
</dbReference>
<sequence>MLEQLTSHAKGDGTQQLQSAPQSQSAPSDKTLAEPPRQKARKPQDDSPRLSEVIRLFTAEKRREGAWRPHEIAHNDFAYGELIKIVGDIRLSQFDGRVALKYKQHFLNAGKLAIPTINKRIGKVKNLLQWAAPYYGTQNPMQGITLKQKRHVRDQRKAVSDDMVRRLLIAARGQEKYEKTPFKRWLPFLGAYTGARIAELAQLYLDDLKLIDGYPCIHIQATQPYQSLKTPSSERIIPIHPRLIEEGFLVFAEARRTAGHTRLFPEIPAGNRRGFGHKPSLWFTKFRAKLGWGERETFHSLRHTVVTKLKRGGFSSELVAGLVGHSHGSITFDRYGKEYRVKDLISLIRAIDYDLDKTEAEQKTNKSLSEIGDIAMLDRL</sequence>
<feature type="compositionally biased region" description="Low complexity" evidence="5">
    <location>
        <begin position="15"/>
        <end position="28"/>
    </location>
</feature>
<dbReference type="PANTHER" id="PTHR30349:SF41">
    <property type="entry name" value="INTEGRASE_RECOMBINASE PROTEIN MJ0367-RELATED"/>
    <property type="match status" value="1"/>
</dbReference>
<dbReference type="GO" id="GO:0003677">
    <property type="term" value="F:DNA binding"/>
    <property type="evidence" value="ECO:0007669"/>
    <property type="project" value="UniProtKB-KW"/>
</dbReference>
<comment type="similarity">
    <text evidence="1">Belongs to the 'phage' integrase family.</text>
</comment>
<dbReference type="InterPro" id="IPR011010">
    <property type="entry name" value="DNA_brk_join_enz"/>
</dbReference>
<dbReference type="CDD" id="cd01184">
    <property type="entry name" value="INT_C_like_1"/>
    <property type="match status" value="1"/>
</dbReference>
<evidence type="ECO:0000256" key="5">
    <source>
        <dbReference type="SAM" id="MobiDB-lite"/>
    </source>
</evidence>
<organism evidence="7 8">
    <name type="scientific">Ferrimonas sediminicola</name>
    <dbReference type="NCBI Taxonomy" id="2569538"/>
    <lineage>
        <taxon>Bacteria</taxon>
        <taxon>Pseudomonadati</taxon>
        <taxon>Pseudomonadota</taxon>
        <taxon>Gammaproteobacteria</taxon>
        <taxon>Alteromonadales</taxon>
        <taxon>Ferrimonadaceae</taxon>
        <taxon>Ferrimonas</taxon>
    </lineage>
</organism>
<evidence type="ECO:0000313" key="8">
    <source>
        <dbReference type="Proteomes" id="UP000305674"/>
    </source>
</evidence>
<evidence type="ECO:0000313" key="7">
    <source>
        <dbReference type="EMBL" id="TKB50002.1"/>
    </source>
</evidence>
<evidence type="ECO:0000256" key="4">
    <source>
        <dbReference type="ARBA" id="ARBA00023172"/>
    </source>
</evidence>
<protein>
    <submittedName>
        <fullName evidence="7">Site-specific integrase</fullName>
    </submittedName>
</protein>
<keyword evidence="8" id="KW-1185">Reference proteome</keyword>
<dbReference type="EMBL" id="SWCI01000003">
    <property type="protein sequence ID" value="TKB50002.1"/>
    <property type="molecule type" value="Genomic_DNA"/>
</dbReference>
<reference evidence="7 8" key="1">
    <citation type="submission" date="2019-04" db="EMBL/GenBank/DDBJ databases">
        <authorList>
            <person name="Hwang J.C."/>
        </authorList>
    </citation>
    <scope>NUCLEOTIDE SEQUENCE [LARGE SCALE GENOMIC DNA]</scope>
    <source>
        <strain evidence="7 8">IMCC35001</strain>
    </source>
</reference>
<dbReference type="SUPFAM" id="SSF56349">
    <property type="entry name" value="DNA breaking-rejoining enzymes"/>
    <property type="match status" value="1"/>
</dbReference>
<dbReference type="InterPro" id="IPR013762">
    <property type="entry name" value="Integrase-like_cat_sf"/>
</dbReference>
<evidence type="ECO:0000256" key="3">
    <source>
        <dbReference type="ARBA" id="ARBA00023125"/>
    </source>
</evidence>
<dbReference type="OrthoDB" id="9784724at2"/>
<evidence type="ECO:0000259" key="6">
    <source>
        <dbReference type="PROSITE" id="PS51898"/>
    </source>
</evidence>
<dbReference type="Gene3D" id="1.10.443.10">
    <property type="entry name" value="Intergrase catalytic core"/>
    <property type="match status" value="1"/>
</dbReference>
<keyword evidence="4" id="KW-0233">DNA recombination</keyword>
<evidence type="ECO:0000256" key="2">
    <source>
        <dbReference type="ARBA" id="ARBA00022908"/>
    </source>
</evidence>